<sequence>MDYLIAVTLFAIASSVTPGPNNIMVMSSGMNFGLKNSIPLLSGICAGFAIMLLLVGLGFATLFARYPILHYLLKCIGVVYLLFLAYQIAKSSSIKLAETHTMPFSFLKGALFQWVNAKAWIVAVGAVSTYTTTGTEFTYQHVMISVVFLLVSFPCVGVWLVFGSTLQHVLKSAKARRWFNFIMAMLLVLSVVPIIIEIFAG</sequence>
<evidence type="ECO:0000256" key="2">
    <source>
        <dbReference type="ARBA" id="ARBA00022475"/>
    </source>
</evidence>
<keyword evidence="5 6" id="KW-0472">Membrane</keyword>
<dbReference type="GO" id="GO:0005886">
    <property type="term" value="C:plasma membrane"/>
    <property type="evidence" value="ECO:0007669"/>
    <property type="project" value="UniProtKB-SubCell"/>
</dbReference>
<dbReference type="PANTHER" id="PTHR30086:SF20">
    <property type="entry name" value="ARGININE EXPORTER PROTEIN ARGO-RELATED"/>
    <property type="match status" value="1"/>
</dbReference>
<evidence type="ECO:0000256" key="1">
    <source>
        <dbReference type="ARBA" id="ARBA00004651"/>
    </source>
</evidence>
<comment type="subcellular location">
    <subcellularLocation>
        <location evidence="1">Cell membrane</location>
        <topology evidence="1">Multi-pass membrane protein</topology>
    </subcellularLocation>
</comment>
<feature type="transmembrane region" description="Helical" evidence="6">
    <location>
        <begin position="142"/>
        <end position="166"/>
    </location>
</feature>
<dbReference type="Pfam" id="PF01810">
    <property type="entry name" value="LysE"/>
    <property type="match status" value="1"/>
</dbReference>
<keyword evidence="2" id="KW-1003">Cell membrane</keyword>
<feature type="transmembrane region" description="Helical" evidence="6">
    <location>
        <begin position="39"/>
        <end position="64"/>
    </location>
</feature>
<dbReference type="Proteomes" id="UP000660708">
    <property type="component" value="Unassembled WGS sequence"/>
</dbReference>
<reference evidence="7 8" key="1">
    <citation type="submission" date="2015-06" db="EMBL/GenBank/DDBJ databases">
        <title>Genome sequence of Pseudoalteromonas peptidolytica.</title>
        <authorList>
            <person name="Xie B.-B."/>
            <person name="Rong J.-C."/>
            <person name="Qin Q.-L."/>
            <person name="Zhang Y.-Z."/>
        </authorList>
    </citation>
    <scope>NUCLEOTIDE SEQUENCE [LARGE SCALE GENOMIC DNA]</scope>
    <source>
        <strain evidence="7 8">F12-50-A1</strain>
    </source>
</reference>
<dbReference type="RefSeq" id="WP_147390915.1">
    <property type="nucleotide sequence ID" value="NZ_AQHF01000034.1"/>
</dbReference>
<evidence type="ECO:0000256" key="3">
    <source>
        <dbReference type="ARBA" id="ARBA00022692"/>
    </source>
</evidence>
<gene>
    <name evidence="7" type="ORF">PPEP_b1122</name>
</gene>
<dbReference type="GO" id="GO:0033228">
    <property type="term" value="P:cysteine export across plasma membrane"/>
    <property type="evidence" value="ECO:0007669"/>
    <property type="project" value="TreeGrafter"/>
</dbReference>
<evidence type="ECO:0000313" key="8">
    <source>
        <dbReference type="Proteomes" id="UP000660708"/>
    </source>
</evidence>
<dbReference type="InterPro" id="IPR001123">
    <property type="entry name" value="LeuE-type"/>
</dbReference>
<keyword evidence="8" id="KW-1185">Reference proteome</keyword>
<dbReference type="EMBL" id="AQHF01000034">
    <property type="protein sequence ID" value="MBE0349184.1"/>
    <property type="molecule type" value="Genomic_DNA"/>
</dbReference>
<evidence type="ECO:0000313" key="7">
    <source>
        <dbReference type="EMBL" id="MBE0349184.1"/>
    </source>
</evidence>
<feature type="transmembrane region" description="Helical" evidence="6">
    <location>
        <begin position="178"/>
        <end position="200"/>
    </location>
</feature>
<dbReference type="GO" id="GO:0015171">
    <property type="term" value="F:amino acid transmembrane transporter activity"/>
    <property type="evidence" value="ECO:0007669"/>
    <property type="project" value="TreeGrafter"/>
</dbReference>
<feature type="transmembrane region" description="Helical" evidence="6">
    <location>
        <begin position="71"/>
        <end position="89"/>
    </location>
</feature>
<dbReference type="AlphaFoldDB" id="A0A8I0N258"/>
<dbReference type="PANTHER" id="PTHR30086">
    <property type="entry name" value="ARGININE EXPORTER PROTEIN ARGO"/>
    <property type="match status" value="1"/>
</dbReference>
<evidence type="ECO:0000256" key="6">
    <source>
        <dbReference type="SAM" id="Phobius"/>
    </source>
</evidence>
<accession>A0A8I0N258</accession>
<evidence type="ECO:0008006" key="9">
    <source>
        <dbReference type="Google" id="ProtNLM"/>
    </source>
</evidence>
<keyword evidence="3 6" id="KW-0812">Transmembrane</keyword>
<proteinExistence type="predicted"/>
<comment type="caution">
    <text evidence="7">The sequence shown here is derived from an EMBL/GenBank/DDBJ whole genome shotgun (WGS) entry which is preliminary data.</text>
</comment>
<name>A0A8I0N258_9GAMM</name>
<protein>
    <recommendedName>
        <fullName evidence="9">Lysine transporter LysE</fullName>
    </recommendedName>
</protein>
<evidence type="ECO:0000256" key="5">
    <source>
        <dbReference type="ARBA" id="ARBA00023136"/>
    </source>
</evidence>
<organism evidence="7 8">
    <name type="scientific">Pseudoalteromonas peptidolytica F12-50-A1</name>
    <dbReference type="NCBI Taxonomy" id="1315280"/>
    <lineage>
        <taxon>Bacteria</taxon>
        <taxon>Pseudomonadati</taxon>
        <taxon>Pseudomonadota</taxon>
        <taxon>Gammaproteobacteria</taxon>
        <taxon>Alteromonadales</taxon>
        <taxon>Pseudoalteromonadaceae</taxon>
        <taxon>Pseudoalteromonas</taxon>
    </lineage>
</organism>
<keyword evidence="4 6" id="KW-1133">Transmembrane helix</keyword>
<evidence type="ECO:0000256" key="4">
    <source>
        <dbReference type="ARBA" id="ARBA00022989"/>
    </source>
</evidence>